<keyword evidence="3" id="KW-0804">Transcription</keyword>
<dbReference type="PANTHER" id="PTHR33204:SF39">
    <property type="entry name" value="TRANSCRIPTIONAL REGULATORY PROTEIN"/>
    <property type="match status" value="1"/>
</dbReference>
<gene>
    <name evidence="5" type="ORF">GCM10007298_04790</name>
</gene>
<evidence type="ECO:0000259" key="4">
    <source>
        <dbReference type="PROSITE" id="PS51118"/>
    </source>
</evidence>
<dbReference type="SUPFAM" id="SSF46785">
    <property type="entry name" value="Winged helix' DNA-binding domain"/>
    <property type="match status" value="1"/>
</dbReference>
<evidence type="ECO:0000256" key="3">
    <source>
        <dbReference type="ARBA" id="ARBA00023163"/>
    </source>
</evidence>
<comment type="caution">
    <text evidence="5">The sequence shown here is derived from an EMBL/GenBank/DDBJ whole genome shotgun (WGS) entry which is preliminary data.</text>
</comment>
<reference evidence="6" key="1">
    <citation type="journal article" date="2019" name="Int. J. Syst. Evol. Microbiol.">
        <title>The Global Catalogue of Microorganisms (GCM) 10K type strain sequencing project: providing services to taxonomists for standard genome sequencing and annotation.</title>
        <authorList>
            <consortium name="The Broad Institute Genomics Platform"/>
            <consortium name="The Broad Institute Genome Sequencing Center for Infectious Disease"/>
            <person name="Wu L."/>
            <person name="Ma J."/>
        </authorList>
    </citation>
    <scope>NUCLEOTIDE SEQUENCE [LARGE SCALE GENOMIC DNA]</scope>
    <source>
        <strain evidence="6">CCM 7855</strain>
    </source>
</reference>
<dbReference type="PANTHER" id="PTHR33204">
    <property type="entry name" value="TRANSCRIPTIONAL REGULATOR, MARR FAMILY"/>
    <property type="match status" value="1"/>
</dbReference>
<feature type="domain" description="HTH hxlR-type" evidence="4">
    <location>
        <begin position="26"/>
        <end position="125"/>
    </location>
</feature>
<keyword evidence="6" id="KW-1185">Reference proteome</keyword>
<dbReference type="InterPro" id="IPR002577">
    <property type="entry name" value="HTH_HxlR"/>
</dbReference>
<keyword evidence="1" id="KW-0805">Transcription regulation</keyword>
<evidence type="ECO:0000256" key="2">
    <source>
        <dbReference type="ARBA" id="ARBA00023125"/>
    </source>
</evidence>
<dbReference type="InterPro" id="IPR036388">
    <property type="entry name" value="WH-like_DNA-bd_sf"/>
</dbReference>
<dbReference type="InterPro" id="IPR036390">
    <property type="entry name" value="WH_DNA-bd_sf"/>
</dbReference>
<dbReference type="Proteomes" id="UP000632454">
    <property type="component" value="Unassembled WGS sequence"/>
</dbReference>
<evidence type="ECO:0000256" key="1">
    <source>
        <dbReference type="ARBA" id="ARBA00023015"/>
    </source>
</evidence>
<dbReference type="EMBL" id="BMCS01000001">
    <property type="protein sequence ID" value="GGF11872.1"/>
    <property type="molecule type" value="Genomic_DNA"/>
</dbReference>
<organism evidence="5 6">
    <name type="scientific">Williamsia phyllosphaerae</name>
    <dbReference type="NCBI Taxonomy" id="885042"/>
    <lineage>
        <taxon>Bacteria</taxon>
        <taxon>Bacillati</taxon>
        <taxon>Actinomycetota</taxon>
        <taxon>Actinomycetes</taxon>
        <taxon>Mycobacteriales</taxon>
        <taxon>Nocardiaceae</taxon>
        <taxon>Williamsia</taxon>
    </lineage>
</organism>
<proteinExistence type="predicted"/>
<dbReference type="Gene3D" id="1.10.10.10">
    <property type="entry name" value="Winged helix-like DNA-binding domain superfamily/Winged helix DNA-binding domain"/>
    <property type="match status" value="1"/>
</dbReference>
<accession>A0ABQ1U8V0</accession>
<keyword evidence="2" id="KW-0238">DNA-binding</keyword>
<name>A0ABQ1U8V0_9NOCA</name>
<evidence type="ECO:0000313" key="5">
    <source>
        <dbReference type="EMBL" id="GGF11872.1"/>
    </source>
</evidence>
<protein>
    <submittedName>
        <fullName evidence="5">HxlR family transcriptional regulator</fullName>
    </submittedName>
</protein>
<evidence type="ECO:0000313" key="6">
    <source>
        <dbReference type="Proteomes" id="UP000632454"/>
    </source>
</evidence>
<dbReference type="RefSeq" id="WP_188486581.1">
    <property type="nucleotide sequence ID" value="NZ_BMCS01000001.1"/>
</dbReference>
<sequence>MSTSENATVAIDATLPGPCEGWGDDAPLIRSILDRVGDKWGILVIAVLRDTPMRYKQLHRSVPGISQRMLTLTLRHLERDGLVTRTVYPEVPPRVDYALTHLGVSLLEHVLGMAMWASEHTEEIRHHRDAFDQRQSGTA</sequence>
<dbReference type="Pfam" id="PF01638">
    <property type="entry name" value="HxlR"/>
    <property type="match status" value="1"/>
</dbReference>
<dbReference type="PROSITE" id="PS51118">
    <property type="entry name" value="HTH_HXLR"/>
    <property type="match status" value="1"/>
</dbReference>